<dbReference type="Gene3D" id="2.70.70.10">
    <property type="entry name" value="Glucose Permease (Domain IIA)"/>
    <property type="match status" value="1"/>
</dbReference>
<dbReference type="SMART" id="SM00257">
    <property type="entry name" value="LysM"/>
    <property type="match status" value="2"/>
</dbReference>
<dbReference type="EMBL" id="CP035042">
    <property type="protein sequence ID" value="QHC50204.1"/>
    <property type="molecule type" value="Genomic_DNA"/>
</dbReference>
<proteinExistence type="predicted"/>
<dbReference type="InterPro" id="IPR050570">
    <property type="entry name" value="Cell_wall_metabolism_enzyme"/>
</dbReference>
<dbReference type="PANTHER" id="PTHR21666:SF270">
    <property type="entry name" value="MUREIN HYDROLASE ACTIVATOR ENVC"/>
    <property type="match status" value="1"/>
</dbReference>
<dbReference type="InterPro" id="IPR018392">
    <property type="entry name" value="LysM"/>
</dbReference>
<dbReference type="InterPro" id="IPR011055">
    <property type="entry name" value="Dup_hybrid_motif"/>
</dbReference>
<gene>
    <name evidence="3" type="ORF">EKK97_12235</name>
</gene>
<evidence type="ECO:0000256" key="1">
    <source>
        <dbReference type="SAM" id="MobiDB-lite"/>
    </source>
</evidence>
<dbReference type="Pfam" id="PF01476">
    <property type="entry name" value="LysM"/>
    <property type="match status" value="2"/>
</dbReference>
<accession>A0A6I6SP30</accession>
<sequence length="322" mass="34112">MAQCPVAGKRPGARIALTLLCLLSLLLLAGCASPRGSGEVQRSSDPGIAGQWVVVQRGDTLGSIAARADVPLARLQRFNPDVNPNRLAVGQRLLIPTQQERAPSGGPYRYQVRPGDTYSAIARRFGTTPARIQSANPGVEPTRLRVGQIVQVPLRGSGSAVASSSSSSGAASTSRSSGSSSTPARSASPSPAPSSLPASARNWPWPLEDYRIVRAYGTDNNGTLQPMLLATNRGARARAVADGDVRFAGSMRQLGRVVIVHHADNLQSVYALCDNLLVNDGARVTRGTPVCEVGFSNATERFDLLFDMRLGGKPIDPRRVLR</sequence>
<dbReference type="InterPro" id="IPR016047">
    <property type="entry name" value="M23ase_b-sheet_dom"/>
</dbReference>
<keyword evidence="4" id="KW-1185">Reference proteome</keyword>
<evidence type="ECO:0000259" key="2">
    <source>
        <dbReference type="PROSITE" id="PS51782"/>
    </source>
</evidence>
<name>A0A6I6SP30_9GAMM</name>
<feature type="region of interest" description="Disordered" evidence="1">
    <location>
        <begin position="158"/>
        <end position="200"/>
    </location>
</feature>
<feature type="domain" description="LysM" evidence="2">
    <location>
        <begin position="108"/>
        <end position="152"/>
    </location>
</feature>
<dbReference type="CDD" id="cd00118">
    <property type="entry name" value="LysM"/>
    <property type="match status" value="2"/>
</dbReference>
<protein>
    <submittedName>
        <fullName evidence="3">LysM peptidoglycan-binding domain-containing protein</fullName>
    </submittedName>
</protein>
<dbReference type="GO" id="GO:0004222">
    <property type="term" value="F:metalloendopeptidase activity"/>
    <property type="evidence" value="ECO:0007669"/>
    <property type="project" value="TreeGrafter"/>
</dbReference>
<dbReference type="Proteomes" id="UP000464013">
    <property type="component" value="Chromosome"/>
</dbReference>
<dbReference type="PROSITE" id="PS51782">
    <property type="entry name" value="LYSM"/>
    <property type="match status" value="2"/>
</dbReference>
<reference evidence="3 4" key="1">
    <citation type="submission" date="2019-01" db="EMBL/GenBank/DDBJ databases">
        <title>Complete genome of a denitifying bacterium Halomons sp. BC-M4-5.</title>
        <authorList>
            <person name="Wang L."/>
            <person name="Shao Z."/>
        </authorList>
    </citation>
    <scope>NUCLEOTIDE SEQUENCE [LARGE SCALE GENOMIC DNA]</scope>
    <source>
        <strain evidence="3 4">BC-M4-5</strain>
    </source>
</reference>
<dbReference type="CDD" id="cd12797">
    <property type="entry name" value="M23_peptidase"/>
    <property type="match status" value="1"/>
</dbReference>
<dbReference type="AlphaFoldDB" id="A0A6I6SP30"/>
<dbReference type="SUPFAM" id="SSF51261">
    <property type="entry name" value="Duplicated hybrid motif"/>
    <property type="match status" value="1"/>
</dbReference>
<dbReference type="Gene3D" id="3.10.350.10">
    <property type="entry name" value="LysM domain"/>
    <property type="match status" value="2"/>
</dbReference>
<dbReference type="OrthoDB" id="9795421at2"/>
<feature type="domain" description="LysM" evidence="2">
    <location>
        <begin position="51"/>
        <end position="95"/>
    </location>
</feature>
<evidence type="ECO:0000313" key="4">
    <source>
        <dbReference type="Proteomes" id="UP000464013"/>
    </source>
</evidence>
<dbReference type="PANTHER" id="PTHR21666">
    <property type="entry name" value="PEPTIDASE-RELATED"/>
    <property type="match status" value="1"/>
</dbReference>
<dbReference type="KEGG" id="htx:EKK97_12235"/>
<evidence type="ECO:0000313" key="3">
    <source>
        <dbReference type="EMBL" id="QHC50204.1"/>
    </source>
</evidence>
<dbReference type="Pfam" id="PF01551">
    <property type="entry name" value="Peptidase_M23"/>
    <property type="match status" value="1"/>
</dbReference>
<dbReference type="InterPro" id="IPR036779">
    <property type="entry name" value="LysM_dom_sf"/>
</dbReference>
<organism evidence="3 4">
    <name type="scientific">Billgrantia tianxiuensis</name>
    <dbReference type="NCBI Taxonomy" id="2497861"/>
    <lineage>
        <taxon>Bacteria</taxon>
        <taxon>Pseudomonadati</taxon>
        <taxon>Pseudomonadota</taxon>
        <taxon>Gammaproteobacteria</taxon>
        <taxon>Oceanospirillales</taxon>
        <taxon>Halomonadaceae</taxon>
        <taxon>Billgrantia</taxon>
    </lineage>
</organism>
<dbReference type="RefSeq" id="WP_159552211.1">
    <property type="nucleotide sequence ID" value="NZ_CP035042.1"/>
</dbReference>
<dbReference type="SUPFAM" id="SSF54106">
    <property type="entry name" value="LysM domain"/>
    <property type="match status" value="2"/>
</dbReference>